<dbReference type="InterPro" id="IPR002577">
    <property type="entry name" value="HTH_HxlR"/>
</dbReference>
<keyword evidence="6" id="KW-1185">Reference proteome</keyword>
<name>A0ABW5HN52_9PSEU</name>
<dbReference type="EMBL" id="JBHUKS010000039">
    <property type="protein sequence ID" value="MFD2474577.1"/>
    <property type="molecule type" value="Genomic_DNA"/>
</dbReference>
<dbReference type="InterPro" id="IPR036527">
    <property type="entry name" value="SCP2_sterol-bd_dom_sf"/>
</dbReference>
<comment type="caution">
    <text evidence="5">The sequence shown here is derived from an EMBL/GenBank/DDBJ whole genome shotgun (WGS) entry which is preliminary data.</text>
</comment>
<accession>A0ABW5HN52</accession>
<evidence type="ECO:0000256" key="2">
    <source>
        <dbReference type="ARBA" id="ARBA00023125"/>
    </source>
</evidence>
<dbReference type="CDD" id="cd00090">
    <property type="entry name" value="HTH_ARSR"/>
    <property type="match status" value="1"/>
</dbReference>
<dbReference type="RefSeq" id="WP_378313963.1">
    <property type="nucleotide sequence ID" value="NZ_JBHUKS010000039.1"/>
</dbReference>
<proteinExistence type="predicted"/>
<organism evidence="5 6">
    <name type="scientific">Amycolatopsis silviterrae</name>
    <dbReference type="NCBI Taxonomy" id="1656914"/>
    <lineage>
        <taxon>Bacteria</taxon>
        <taxon>Bacillati</taxon>
        <taxon>Actinomycetota</taxon>
        <taxon>Actinomycetes</taxon>
        <taxon>Pseudonocardiales</taxon>
        <taxon>Pseudonocardiaceae</taxon>
        <taxon>Amycolatopsis</taxon>
    </lineage>
</organism>
<keyword evidence="2" id="KW-0238">DNA-binding</keyword>
<keyword evidence="1" id="KW-0805">Transcription regulation</keyword>
<dbReference type="InterPro" id="IPR036388">
    <property type="entry name" value="WH-like_DNA-bd_sf"/>
</dbReference>
<reference evidence="6" key="1">
    <citation type="journal article" date="2019" name="Int. J. Syst. Evol. Microbiol.">
        <title>The Global Catalogue of Microorganisms (GCM) 10K type strain sequencing project: providing services to taxonomists for standard genome sequencing and annotation.</title>
        <authorList>
            <consortium name="The Broad Institute Genomics Platform"/>
            <consortium name="The Broad Institute Genome Sequencing Center for Infectious Disease"/>
            <person name="Wu L."/>
            <person name="Ma J."/>
        </authorList>
    </citation>
    <scope>NUCLEOTIDE SEQUENCE [LARGE SCALE GENOMIC DNA]</scope>
    <source>
        <strain evidence="6">CGMCC 4.7641</strain>
    </source>
</reference>
<dbReference type="Gene3D" id="1.10.10.10">
    <property type="entry name" value="Winged helix-like DNA-binding domain superfamily/Winged helix DNA-binding domain"/>
    <property type="match status" value="1"/>
</dbReference>
<sequence>MAGKRDYGQFCGLAAGLNVIGERWTLLIVRELLISPVRFNEIIENLPGMGPNLLAERLRILTEEGVIEQLPVPGDGRGKRYQLSPLGEQLRAPLLDLAKWGMQFLAENDRDGEVRAEWGFLAVQAMVVADQVPEVDESYEFRVGDDVFTVEVRERTAKFLRGGAEDPALIIASDAETFVRIGARMTTPFDALATGDIKIEGPAEAVHRCTRMLGLS</sequence>
<dbReference type="Gene3D" id="3.30.1050.10">
    <property type="entry name" value="SCP2 sterol-binding domain"/>
    <property type="match status" value="1"/>
</dbReference>
<dbReference type="InterPro" id="IPR036390">
    <property type="entry name" value="WH_DNA-bd_sf"/>
</dbReference>
<protein>
    <submittedName>
        <fullName evidence="5">Winged helix-turn-helix transcriptional regulator</fullName>
    </submittedName>
</protein>
<dbReference type="SUPFAM" id="SSF55718">
    <property type="entry name" value="SCP-like"/>
    <property type="match status" value="1"/>
</dbReference>
<evidence type="ECO:0000256" key="3">
    <source>
        <dbReference type="ARBA" id="ARBA00023163"/>
    </source>
</evidence>
<dbReference type="Pfam" id="PF01638">
    <property type="entry name" value="HxlR"/>
    <property type="match status" value="1"/>
</dbReference>
<gene>
    <name evidence="5" type="ORF">ACFSVL_44710</name>
</gene>
<dbReference type="InterPro" id="IPR011991">
    <property type="entry name" value="ArsR-like_HTH"/>
</dbReference>
<dbReference type="SUPFAM" id="SSF46785">
    <property type="entry name" value="Winged helix' DNA-binding domain"/>
    <property type="match status" value="1"/>
</dbReference>
<dbReference type="PANTHER" id="PTHR33204">
    <property type="entry name" value="TRANSCRIPTIONAL REGULATOR, MARR FAMILY"/>
    <property type="match status" value="1"/>
</dbReference>
<evidence type="ECO:0000313" key="5">
    <source>
        <dbReference type="EMBL" id="MFD2474577.1"/>
    </source>
</evidence>
<evidence type="ECO:0000256" key="1">
    <source>
        <dbReference type="ARBA" id="ARBA00023015"/>
    </source>
</evidence>
<dbReference type="PROSITE" id="PS51118">
    <property type="entry name" value="HTH_HXLR"/>
    <property type="match status" value="1"/>
</dbReference>
<dbReference type="Proteomes" id="UP001597483">
    <property type="component" value="Unassembled WGS sequence"/>
</dbReference>
<keyword evidence="3" id="KW-0804">Transcription</keyword>
<evidence type="ECO:0000313" key="6">
    <source>
        <dbReference type="Proteomes" id="UP001597483"/>
    </source>
</evidence>
<dbReference type="Pfam" id="PF02036">
    <property type="entry name" value="SCP2"/>
    <property type="match status" value="1"/>
</dbReference>
<evidence type="ECO:0000259" key="4">
    <source>
        <dbReference type="PROSITE" id="PS51118"/>
    </source>
</evidence>
<dbReference type="PANTHER" id="PTHR33204:SF18">
    <property type="entry name" value="TRANSCRIPTIONAL REGULATORY PROTEIN"/>
    <property type="match status" value="1"/>
</dbReference>
<dbReference type="InterPro" id="IPR003033">
    <property type="entry name" value="SCP2_sterol-bd_dom"/>
</dbReference>
<feature type="domain" description="HTH hxlR-type" evidence="4">
    <location>
        <begin position="11"/>
        <end position="109"/>
    </location>
</feature>